<reference evidence="2 3" key="1">
    <citation type="journal article" date="2009" name="Proc. Natl. Acad. Sci. U.S.A.">
        <title>Biogeography of the Sulfolobus islandicus pan-genome.</title>
        <authorList>
            <person name="Reno M.L."/>
            <person name="Held N.L."/>
            <person name="Fields C.J."/>
            <person name="Burke P.V."/>
            <person name="Whitaker R.J."/>
        </authorList>
    </citation>
    <scope>NUCLEOTIDE SEQUENCE [LARGE SCALE GENOMIC DNA]</scope>
    <source>
        <strain evidence="3">L.S.2.15 / Lassen #1</strain>
    </source>
</reference>
<evidence type="ECO:0000313" key="3">
    <source>
        <dbReference type="Proteomes" id="UP000001747"/>
    </source>
</evidence>
<protein>
    <submittedName>
        <fullName evidence="2">Uncharacterized protein</fullName>
    </submittedName>
</protein>
<gene>
    <name evidence="2" type="ordered locus">LS215_2968</name>
</gene>
<dbReference type="HOGENOM" id="CLU_3021135_0_0_2"/>
<sequence length="55" mass="6310">MEPGFLKEIPFTNAKIIYQNYVAVWYSDLVILSLSALAVSIAFILFVKLELYHIC</sequence>
<keyword evidence="1" id="KW-1133">Transmembrane helix</keyword>
<feature type="transmembrane region" description="Helical" evidence="1">
    <location>
        <begin position="29"/>
        <end position="47"/>
    </location>
</feature>
<dbReference type="AlphaFoldDB" id="C3MKZ7"/>
<accession>C3MKZ7</accession>
<dbReference type="Proteomes" id="UP000001747">
    <property type="component" value="Chromosome"/>
</dbReference>
<organism evidence="2 3">
    <name type="scientific">Saccharolobus islandicus (strain L.S.2.15 / Lassen #1)</name>
    <name type="common">Sulfolobus islandicus</name>
    <dbReference type="NCBI Taxonomy" id="429572"/>
    <lineage>
        <taxon>Archaea</taxon>
        <taxon>Thermoproteota</taxon>
        <taxon>Thermoprotei</taxon>
        <taxon>Sulfolobales</taxon>
        <taxon>Sulfolobaceae</taxon>
        <taxon>Saccharolobus</taxon>
    </lineage>
</organism>
<dbReference type="RefSeq" id="WP_012710512.1">
    <property type="nucleotide sequence ID" value="NC_012589.1"/>
</dbReference>
<proteinExistence type="predicted"/>
<name>C3MKZ7_SACI2</name>
<dbReference type="GeneID" id="58788901"/>
<evidence type="ECO:0000313" key="2">
    <source>
        <dbReference type="EMBL" id="ACP34522.1"/>
    </source>
</evidence>
<dbReference type="EMBL" id="CP001399">
    <property type="protein sequence ID" value="ACP34522.1"/>
    <property type="molecule type" value="Genomic_DNA"/>
</dbReference>
<keyword evidence="1" id="KW-0812">Transmembrane</keyword>
<evidence type="ECO:0000256" key="1">
    <source>
        <dbReference type="SAM" id="Phobius"/>
    </source>
</evidence>
<dbReference type="KEGG" id="sis:LS215_2968"/>
<keyword evidence="1" id="KW-0472">Membrane</keyword>